<dbReference type="GO" id="GO:0016993">
    <property type="term" value="F:precorrin-8X methylmutase activity"/>
    <property type="evidence" value="ECO:0007669"/>
    <property type="project" value="UniProtKB-EC"/>
</dbReference>
<dbReference type="SUPFAM" id="SSF63965">
    <property type="entry name" value="Precorrin-8X methylmutase CbiC/CobH"/>
    <property type="match status" value="1"/>
</dbReference>
<dbReference type="GO" id="GO:0009236">
    <property type="term" value="P:cobalamin biosynthetic process"/>
    <property type="evidence" value="ECO:0007669"/>
    <property type="project" value="UniProtKB-UniPathway"/>
</dbReference>
<name>A0A6L8W9C5_9PROT</name>
<dbReference type="RefSeq" id="WP_161315826.1">
    <property type="nucleotide sequence ID" value="NZ_WTUW01000002.1"/>
</dbReference>
<dbReference type="Proteomes" id="UP000476030">
    <property type="component" value="Unassembled WGS sequence"/>
</dbReference>
<keyword evidence="3" id="KW-0169">Cobalamin biosynthesis</keyword>
<keyword evidence="7" id="KW-1185">Reference proteome</keyword>
<reference evidence="6 7" key="1">
    <citation type="submission" date="2019-12" db="EMBL/GenBank/DDBJ databases">
        <title>Snethiella sp. nov. sp. isolated from sea sand.</title>
        <authorList>
            <person name="Kim J."/>
            <person name="Jeong S.E."/>
            <person name="Jung H.S."/>
            <person name="Jeon C.O."/>
        </authorList>
    </citation>
    <scope>NUCLEOTIDE SEQUENCE [LARGE SCALE GENOMIC DNA]</scope>
    <source>
        <strain evidence="6 7">DP05</strain>
    </source>
</reference>
<proteinExistence type="inferred from homology"/>
<dbReference type="EC" id="5.4.99.61" evidence="6"/>
<comment type="pathway">
    <text evidence="1">Cofactor biosynthesis; adenosylcobalamin biosynthesis.</text>
</comment>
<dbReference type="NCBIfam" id="NF006136">
    <property type="entry name" value="PRK08285.1"/>
    <property type="match status" value="1"/>
</dbReference>
<evidence type="ECO:0000256" key="2">
    <source>
        <dbReference type="ARBA" id="ARBA00009774"/>
    </source>
</evidence>
<evidence type="ECO:0000256" key="1">
    <source>
        <dbReference type="ARBA" id="ARBA00004953"/>
    </source>
</evidence>
<keyword evidence="4 6" id="KW-0413">Isomerase</keyword>
<evidence type="ECO:0000256" key="4">
    <source>
        <dbReference type="ARBA" id="ARBA00023235"/>
    </source>
</evidence>
<comment type="caution">
    <text evidence="6">The sequence shown here is derived from an EMBL/GenBank/DDBJ whole genome shotgun (WGS) entry which is preliminary data.</text>
</comment>
<dbReference type="UniPathway" id="UPA00148"/>
<evidence type="ECO:0000313" key="7">
    <source>
        <dbReference type="Proteomes" id="UP000476030"/>
    </source>
</evidence>
<accession>A0A6L8W9C5</accession>
<gene>
    <name evidence="6" type="ORF">GQE98_11765</name>
</gene>
<comment type="similarity">
    <text evidence="2">Belongs to the CobH/CbiC family.</text>
</comment>
<dbReference type="Gene3D" id="3.40.50.10230">
    <property type="entry name" value="Cobalamin biosynthesis CobH/CbiC, precorrin-8X methylmutase"/>
    <property type="match status" value="1"/>
</dbReference>
<dbReference type="AlphaFoldDB" id="A0A6L8W9C5"/>
<protein>
    <submittedName>
        <fullName evidence="6">Precorrin-8X methylmutase</fullName>
        <ecNumber evidence="6">5.4.99.61</ecNumber>
    </submittedName>
</protein>
<dbReference type="PANTHER" id="PTHR43588">
    <property type="entry name" value="COBALT-PRECORRIN-8 METHYLMUTASE"/>
    <property type="match status" value="1"/>
</dbReference>
<evidence type="ECO:0000313" key="6">
    <source>
        <dbReference type="EMBL" id="MZR31309.1"/>
    </source>
</evidence>
<feature type="domain" description="Cobalamin biosynthesis precorrin-8X methylmutase CobH/CbiC" evidence="5">
    <location>
        <begin position="11"/>
        <end position="205"/>
    </location>
</feature>
<evidence type="ECO:0000256" key="3">
    <source>
        <dbReference type="ARBA" id="ARBA00022573"/>
    </source>
</evidence>
<evidence type="ECO:0000259" key="5">
    <source>
        <dbReference type="Pfam" id="PF02570"/>
    </source>
</evidence>
<dbReference type="EMBL" id="WTUW01000002">
    <property type="protein sequence ID" value="MZR31309.1"/>
    <property type="molecule type" value="Genomic_DNA"/>
</dbReference>
<organism evidence="6 7">
    <name type="scientific">Sneathiella litorea</name>
    <dbReference type="NCBI Taxonomy" id="2606216"/>
    <lineage>
        <taxon>Bacteria</taxon>
        <taxon>Pseudomonadati</taxon>
        <taxon>Pseudomonadota</taxon>
        <taxon>Alphaproteobacteria</taxon>
        <taxon>Sneathiellales</taxon>
        <taxon>Sneathiellaceae</taxon>
        <taxon>Sneathiella</taxon>
    </lineage>
</organism>
<dbReference type="PANTHER" id="PTHR43588:SF1">
    <property type="entry name" value="COBALT-PRECORRIN-8 METHYLMUTASE"/>
    <property type="match status" value="1"/>
</dbReference>
<dbReference type="InterPro" id="IPR036588">
    <property type="entry name" value="CobH/CbiC_sf"/>
</dbReference>
<sequence>MYDYLRDPAAIYEESFATIEREADFAGFDAAMQTVATRVIHACGMPEILPDLAYDPEAANAAVSALRAGAPIFCDCEMVTHGIIRRFLPAGNEIICTLNNPETPDIAAKKKTTRSAAAIDLWLDRIENSVAVFGNAPTALFHLLEQIENGAPKPAAILAFPVGFVGAAESKQALIDSQINVPYITMRGRKGGSAMAAAALNALSSLAGKSE</sequence>
<dbReference type="Pfam" id="PF02570">
    <property type="entry name" value="CbiC"/>
    <property type="match status" value="1"/>
</dbReference>
<dbReference type="InterPro" id="IPR003722">
    <property type="entry name" value="Cbl_synth_CobH/CbiC"/>
</dbReference>